<dbReference type="InterPro" id="IPR020841">
    <property type="entry name" value="PKS_Beta-ketoAc_synthase_dom"/>
</dbReference>
<feature type="domain" description="Ketosynthase family 3 (KS3)" evidence="10">
    <location>
        <begin position="16"/>
        <end position="440"/>
    </location>
</feature>
<dbReference type="InterPro" id="IPR013154">
    <property type="entry name" value="ADH-like_N"/>
</dbReference>
<keyword evidence="3" id="KW-0808">Transferase</keyword>
<keyword evidence="4" id="KW-0521">NADP</keyword>
<dbReference type="InterPro" id="IPR002364">
    <property type="entry name" value="Quin_OxRdtase/zeta-crystal_CS"/>
</dbReference>
<dbReference type="FunFam" id="3.40.50.720:FF:000209">
    <property type="entry name" value="Polyketide synthase Pks12"/>
    <property type="match status" value="1"/>
</dbReference>
<dbReference type="PROSITE" id="PS50075">
    <property type="entry name" value="CARRIER"/>
    <property type="match status" value="1"/>
</dbReference>
<dbReference type="PANTHER" id="PTHR43775">
    <property type="entry name" value="FATTY ACID SYNTHASE"/>
    <property type="match status" value="1"/>
</dbReference>
<evidence type="ECO:0000313" key="13">
    <source>
        <dbReference type="Proteomes" id="UP000234275"/>
    </source>
</evidence>
<dbReference type="SMART" id="SM00827">
    <property type="entry name" value="PKS_AT"/>
    <property type="match status" value="1"/>
</dbReference>
<dbReference type="InterPro" id="IPR011032">
    <property type="entry name" value="GroES-like_sf"/>
</dbReference>
<keyword evidence="6" id="KW-0511">Multifunctional enzyme</keyword>
<dbReference type="Proteomes" id="UP000234275">
    <property type="component" value="Unassembled WGS sequence"/>
</dbReference>
<evidence type="ECO:0000256" key="6">
    <source>
        <dbReference type="ARBA" id="ARBA00023268"/>
    </source>
</evidence>
<dbReference type="EMBL" id="MSFO01000001">
    <property type="protein sequence ID" value="PLB55084.1"/>
    <property type="molecule type" value="Genomic_DNA"/>
</dbReference>
<feature type="domain" description="Carrier" evidence="9">
    <location>
        <begin position="2490"/>
        <end position="2566"/>
    </location>
</feature>
<dbReference type="Pfam" id="PF00107">
    <property type="entry name" value="ADH_zinc_N"/>
    <property type="match status" value="1"/>
</dbReference>
<reference evidence="12 13" key="1">
    <citation type="submission" date="2016-12" db="EMBL/GenBank/DDBJ databases">
        <title>The genomes of Aspergillus section Nigri reveals drivers in fungal speciation.</title>
        <authorList>
            <consortium name="DOE Joint Genome Institute"/>
            <person name="Vesth T.C."/>
            <person name="Nybo J."/>
            <person name="Theobald S."/>
            <person name="Brandl J."/>
            <person name="Frisvad J.C."/>
            <person name="Nielsen K.F."/>
            <person name="Lyhne E.K."/>
            <person name="Kogle M.E."/>
            <person name="Kuo A."/>
            <person name="Riley R."/>
            <person name="Clum A."/>
            <person name="Nolan M."/>
            <person name="Lipzen A."/>
            <person name="Salamov A."/>
            <person name="Henrissat B."/>
            <person name="Wiebenga A."/>
            <person name="De Vries R.P."/>
            <person name="Grigoriev I.V."/>
            <person name="Mortensen U.H."/>
            <person name="Andersen M.R."/>
            <person name="Baker S.E."/>
        </authorList>
    </citation>
    <scope>NUCLEOTIDE SEQUENCE [LARGE SCALE GENOMIC DNA]</scope>
    <source>
        <strain evidence="12 13">IBT 23096</strain>
    </source>
</reference>
<dbReference type="InterPro" id="IPR013968">
    <property type="entry name" value="PKS_KR"/>
</dbReference>
<dbReference type="RefSeq" id="XP_024710386.1">
    <property type="nucleotide sequence ID" value="XM_024846255.1"/>
</dbReference>
<evidence type="ECO:0000259" key="9">
    <source>
        <dbReference type="PROSITE" id="PS50075"/>
    </source>
</evidence>
<dbReference type="GO" id="GO:0031177">
    <property type="term" value="F:phosphopantetheine binding"/>
    <property type="evidence" value="ECO:0007669"/>
    <property type="project" value="InterPro"/>
</dbReference>
<feature type="domain" description="PKS/mFAS DH" evidence="11">
    <location>
        <begin position="950"/>
        <end position="1265"/>
    </location>
</feature>
<name>A0A2I2GQE5_9EURO</name>
<dbReference type="InterPro" id="IPR029063">
    <property type="entry name" value="SAM-dependent_MTases_sf"/>
</dbReference>
<feature type="active site" description="Proton acceptor; for dehydratase activity" evidence="8">
    <location>
        <position position="982"/>
    </location>
</feature>
<dbReference type="VEuPathDB" id="FungiDB:P170DRAFT_398959"/>
<dbReference type="Pfam" id="PF08240">
    <property type="entry name" value="ADH_N"/>
    <property type="match status" value="1"/>
</dbReference>
<evidence type="ECO:0000256" key="2">
    <source>
        <dbReference type="ARBA" id="ARBA00022553"/>
    </source>
</evidence>
<dbReference type="InterPro" id="IPR018201">
    <property type="entry name" value="Ketoacyl_synth_AS"/>
</dbReference>
<dbReference type="Pfam" id="PF00109">
    <property type="entry name" value="ketoacyl-synt"/>
    <property type="match status" value="1"/>
</dbReference>
<dbReference type="InterPro" id="IPR020843">
    <property type="entry name" value="ER"/>
</dbReference>
<evidence type="ECO:0000256" key="3">
    <source>
        <dbReference type="ARBA" id="ARBA00022679"/>
    </source>
</evidence>
<dbReference type="Gene3D" id="3.40.50.150">
    <property type="entry name" value="Vaccinia Virus protein VP39"/>
    <property type="match status" value="1"/>
</dbReference>
<dbReference type="GO" id="GO:0016491">
    <property type="term" value="F:oxidoreductase activity"/>
    <property type="evidence" value="ECO:0007669"/>
    <property type="project" value="UniProtKB-KW"/>
</dbReference>
<dbReference type="OrthoDB" id="329835at2759"/>
<dbReference type="Pfam" id="PF08659">
    <property type="entry name" value="KR"/>
    <property type="match status" value="1"/>
</dbReference>
<dbReference type="PROSITE" id="PS52004">
    <property type="entry name" value="KS3_2"/>
    <property type="match status" value="1"/>
</dbReference>
<keyword evidence="7" id="KW-0012">Acyltransferase</keyword>
<dbReference type="InterPro" id="IPR013149">
    <property type="entry name" value="ADH-like_C"/>
</dbReference>
<dbReference type="SUPFAM" id="SSF52151">
    <property type="entry name" value="FabD/lysophospholipase-like"/>
    <property type="match status" value="1"/>
</dbReference>
<dbReference type="PROSITE" id="PS01162">
    <property type="entry name" value="QOR_ZETA_CRYSTAL"/>
    <property type="match status" value="1"/>
</dbReference>
<dbReference type="Gene3D" id="3.90.180.10">
    <property type="entry name" value="Medium-chain alcohol dehydrogenases, catalytic domain"/>
    <property type="match status" value="1"/>
</dbReference>
<evidence type="ECO:0000256" key="7">
    <source>
        <dbReference type="ARBA" id="ARBA00023315"/>
    </source>
</evidence>
<accession>A0A2I2GQE5</accession>
<dbReference type="InterPro" id="IPR042104">
    <property type="entry name" value="PKS_dehydratase_sf"/>
</dbReference>
<evidence type="ECO:0000256" key="5">
    <source>
        <dbReference type="ARBA" id="ARBA00023002"/>
    </source>
</evidence>
<dbReference type="GeneID" id="36553954"/>
<dbReference type="GO" id="GO:0044550">
    <property type="term" value="P:secondary metabolite biosynthetic process"/>
    <property type="evidence" value="ECO:0007669"/>
    <property type="project" value="TreeGrafter"/>
</dbReference>
<dbReference type="InterPro" id="IPR049900">
    <property type="entry name" value="PKS_mFAS_DH"/>
</dbReference>
<dbReference type="GO" id="GO:0004312">
    <property type="term" value="F:fatty acid synthase activity"/>
    <property type="evidence" value="ECO:0007669"/>
    <property type="project" value="TreeGrafter"/>
</dbReference>
<dbReference type="InterPro" id="IPR016036">
    <property type="entry name" value="Malonyl_transacylase_ACP-bd"/>
</dbReference>
<keyword evidence="13" id="KW-1185">Reference proteome</keyword>
<dbReference type="InterPro" id="IPR049552">
    <property type="entry name" value="PKS_DH_N"/>
</dbReference>
<organism evidence="12 13">
    <name type="scientific">Aspergillus steynii IBT 23096</name>
    <dbReference type="NCBI Taxonomy" id="1392250"/>
    <lineage>
        <taxon>Eukaryota</taxon>
        <taxon>Fungi</taxon>
        <taxon>Dikarya</taxon>
        <taxon>Ascomycota</taxon>
        <taxon>Pezizomycotina</taxon>
        <taxon>Eurotiomycetes</taxon>
        <taxon>Eurotiomycetidae</taxon>
        <taxon>Eurotiales</taxon>
        <taxon>Aspergillaceae</taxon>
        <taxon>Aspergillus</taxon>
        <taxon>Aspergillus subgen. Circumdati</taxon>
    </lineage>
</organism>
<dbReference type="PROSITE" id="PS52019">
    <property type="entry name" value="PKS_MFAS_DH"/>
    <property type="match status" value="1"/>
</dbReference>
<dbReference type="Pfam" id="PF00698">
    <property type="entry name" value="Acyl_transf_1"/>
    <property type="match status" value="1"/>
</dbReference>
<dbReference type="GO" id="GO:1901336">
    <property type="term" value="P:lactone biosynthetic process"/>
    <property type="evidence" value="ECO:0007669"/>
    <property type="project" value="UniProtKB-ARBA"/>
</dbReference>
<dbReference type="InterPro" id="IPR014030">
    <property type="entry name" value="Ketoacyl_synth_N"/>
</dbReference>
<dbReference type="SUPFAM" id="SSF50129">
    <property type="entry name" value="GroES-like"/>
    <property type="match status" value="1"/>
</dbReference>
<dbReference type="InterPro" id="IPR016039">
    <property type="entry name" value="Thiolase-like"/>
</dbReference>
<dbReference type="GO" id="GO:0006633">
    <property type="term" value="P:fatty acid biosynthetic process"/>
    <property type="evidence" value="ECO:0007669"/>
    <property type="project" value="InterPro"/>
</dbReference>
<feature type="active site" description="Proton donor; for dehydratase activity" evidence="8">
    <location>
        <position position="1175"/>
    </location>
</feature>
<sequence length="2581" mass="281729">MTATHPLVSASEQDVLDPIAIVGLALQFPGGATDLDSFWDMLIQGRCVSQSPPPERINPQNVDIPLPPSAIPVRQAHFLADDVMAFDAPFFSMSVTEAASMDPQQRILLETTYRALENAGISIAQVHGSNTSVYVGCFTDDFKTLYEKDIRDQAAYAATGITTTLNANRVSWFFNLLGPSVNVDTACSSSLVALDHACQSIWSGASNMSLVGGVNLLLAPDLFHILSGMNMLSPEGRCRSFDARGNGYGRGEGAGVLVVKRLRDAIRDGDTVRAVIRSTASNQDGYTNGVTQPSRSAQERLVNQCYERAGLDKSRTAYVEAHGTGTPVGDPIEATALGAAFCRGRDREDGPLYVGSVKANIGHLEGASGIAGVIKAVAMLEKGIIPPVADLRVVNPQIDEKYLGIKFPQTVLPWPKSGLRRISVNSFGFGGSNAHAIFDDAYHFLLERSLDGIVPVRDQICRQSNGYHPSPSLCLLPFPAASSIAVHRVAESYSRFVQQIPGDDQSQSELLRRLAYTLVQKRSLLSWRGFSVIDPHTNLRELEFRVSAPLKASVKPKLAFAFTGQGAQWPGMGIELLQYNVFRDSLRQAEVYLRSFGCEWNLIDKLLNISNSQIEEPQFSQTLCTALQVALVDLLVYFNIRPDAVIGHSSGEIAAAYCCGAISRTSAWKIAYLRGIHTSNLYKGSSMERGSMMAVGLSSEETSKFLKEQTQVSGSVCISCYNSPSSVTVSGDDKAIDLLKVAFDRAGVFARKLRATAAYHSSHMNLVSSDYFHALGRLEPGDPSLHGPVMFSTVSENRLQYESLQNPAYWVENMVQPVRFSQAFERLCAKRVVKKIDRSHCGLMKIDTCLEVGPHGALRGPIRDIVTSKEANMEYASALERGSSGVQSIMQAMGRLWCLGHSPHLSRLNGESGDVLPLSDLPPYPFDHSESYFHDSRISKSHRLQERHKTRLLGDRAVDWNPFEPQWRGFLSMADHPWIEHHKINNSALFPAASMLSMAIEAAAQVTSAQGAICGYELRDIRFHAAMTVPEDQSVETQLFLHFDSNTTARDRSWASFRLCAYLRNNWENICTGRVRAEHMSEASEVDNGQGTADLLRELQQDIDSVTNTGSAASVDSLYECLRNCGMDYGSLFRNIQSVHVLGNQSAGRVFHCEWPSGADEKSPQGRVAFSGMLDSLLQLALVTYTEGGKAVKPTLVPSQIRKAWISNYGEGWAEEDSVSAISKITSQTDHGTECEITALSNDGSRVFAQLEGAKMTVVDAISGPSGSATRDIPLCWNPVWLPDVDLMDAKALSRYCEAGLLEDDGPIGLHRQLIALQLDCLEFNLVQFGKSSALKLPSHLSHYITWAEECLKKHGRNVSFCRDHEVGYEARIEEQASYLEHSSAQGKVHAAVARNMKGILLSETDPLDLLFSSSLLEDLYTEHSKVPGCFGPLQKYLQLFSHKHPNAEYLEIGAGTGGTTMPILTSLSREGISQSTYALYQQYTFTDISEAFFAPAKDRFSDFPRLGFQRLNIERSGAAQGFSPESYDVIIAANVLHATQDLSTTLGNVHAMLRPGGKLILHEVVEPSLGITAFVMGLLPGWWLSSESFRPQGPCIDVDCWNRILRENGFSGVDQEFRDYRDKQCHELSVLVSTKVQHPGTLSGDFTGIDIITDRGGSGETVLAGSLQRVLLDAGGLDCKRANLRELRATHIDLESTAIIIDNPDRSLLLNLDGPGLQFLQHQVRLYKKIIWISRPADDGSGHPSFGMVSGLVRSWQTEVEDSKVLRIGLAAYQDPPAEQLHAVRDIIVRFCRGDDENFELEYEEQDGLMNVCRLQMDSDCRNAISDSPADEIPQQATWQASPPLRLVTETPGLLESLIFVEDSLHSQHLAADEVEIEVRSMGLNFKDCLIALGRVPGQHLGNECAGIVRAVGSACAEQFQPGNRVSMSTTEAFKTYARSKAQCVCRIPSSMSFAEAASIPTQFVTAWTCLHDLARLAKGETVLIHAGAGGTGQAAIQICRYLGAQVIATVGSKQKKELLVSEYGIPYDHILYSRDSSFSTAIKRITKGRGVDVVLNSLAGDGLFASWESLAPYGRFIEIGKTDILANSNLPMFPFNKGVTFSAFDGSMWMVERPHEAQRNIQIIMDLFAGGQMHTARPLNVYNITDVKSAISTLAHGKSSGKHVVQVSPTAEVMTRIQKPTYALSNDATYVIAGGFGGIGRTIAKWMVDKGARHLIILSRSGLGSPASRELVDTLQGAGATVQAPACDISDEAELRRVLSDCSKVMPPIRGCVHASMVLRDVIFDQMTHAEWAASTAPKVSGSWNLHQGLPEALDFFILLSSVSGIIGHRGQSNYAAGNTFQDALAHHRISKGQKAVSINLGAMVDDGYLAEAENKHIRERLLSAGAMQPITRQDLFALLERYCNPSLSILALGACQVACGINTPRDLHVRGLDEPGWLQRSMFGTLYWAPSTTTPSPADGDMHGQENVRDCRRAFLEAASSSEAGQVVTEALVAKVSRSISQVTTGDSEVDASQPIVACGVDSLLAVDLRGWLRKVFQADVPTFEILGGTSFVAMGATVANRSGLRQEVNANSGKMKH</sequence>
<dbReference type="InterPro" id="IPR036736">
    <property type="entry name" value="ACP-like_sf"/>
</dbReference>
<dbReference type="Pfam" id="PF21089">
    <property type="entry name" value="PKS_DH_N"/>
    <property type="match status" value="1"/>
</dbReference>
<proteinExistence type="predicted"/>
<feature type="region of interest" description="N-terminal hotdog fold" evidence="8">
    <location>
        <begin position="950"/>
        <end position="1082"/>
    </location>
</feature>
<dbReference type="Pfam" id="PF08242">
    <property type="entry name" value="Methyltransf_12"/>
    <property type="match status" value="1"/>
</dbReference>
<dbReference type="Pfam" id="PF14765">
    <property type="entry name" value="PS-DH"/>
    <property type="match status" value="1"/>
</dbReference>
<dbReference type="SUPFAM" id="SSF53335">
    <property type="entry name" value="S-adenosyl-L-methionine-dependent methyltransferases"/>
    <property type="match status" value="1"/>
</dbReference>
<dbReference type="InterPro" id="IPR006162">
    <property type="entry name" value="Ppantetheine_attach_site"/>
</dbReference>
<dbReference type="SUPFAM" id="SSF53901">
    <property type="entry name" value="Thiolase-like"/>
    <property type="match status" value="1"/>
</dbReference>
<dbReference type="InterPro" id="IPR016035">
    <property type="entry name" value="Acyl_Trfase/lysoPLipase"/>
</dbReference>
<evidence type="ECO:0000256" key="8">
    <source>
        <dbReference type="PROSITE-ProRule" id="PRU01363"/>
    </source>
</evidence>
<dbReference type="CDD" id="cd02440">
    <property type="entry name" value="AdoMet_MTases"/>
    <property type="match status" value="1"/>
</dbReference>
<dbReference type="Gene3D" id="3.40.366.10">
    <property type="entry name" value="Malonyl-Coenzyme A Acyl Carrier Protein, domain 2"/>
    <property type="match status" value="1"/>
</dbReference>
<dbReference type="InterPro" id="IPR036291">
    <property type="entry name" value="NAD(P)-bd_dom_sf"/>
</dbReference>
<dbReference type="Pfam" id="PF02801">
    <property type="entry name" value="Ketoacyl-synt_C"/>
    <property type="match status" value="1"/>
</dbReference>
<dbReference type="SMART" id="SM00825">
    <property type="entry name" value="PKS_KS"/>
    <property type="match status" value="1"/>
</dbReference>
<evidence type="ECO:0000259" key="10">
    <source>
        <dbReference type="PROSITE" id="PS52004"/>
    </source>
</evidence>
<dbReference type="GO" id="GO:0008270">
    <property type="term" value="F:zinc ion binding"/>
    <property type="evidence" value="ECO:0007669"/>
    <property type="project" value="InterPro"/>
</dbReference>
<dbReference type="InterPro" id="IPR020807">
    <property type="entry name" value="PKS_DH"/>
</dbReference>
<evidence type="ECO:0000256" key="1">
    <source>
        <dbReference type="ARBA" id="ARBA00022450"/>
    </source>
</evidence>
<dbReference type="SUPFAM" id="SSF51735">
    <property type="entry name" value="NAD(P)-binding Rossmann-fold domains"/>
    <property type="match status" value="2"/>
</dbReference>
<dbReference type="STRING" id="1392250.A0A2I2GQE5"/>
<dbReference type="InterPro" id="IPR050091">
    <property type="entry name" value="PKS_NRPS_Biosynth_Enz"/>
</dbReference>
<dbReference type="CDD" id="cd00833">
    <property type="entry name" value="PKS"/>
    <property type="match status" value="1"/>
</dbReference>
<dbReference type="PROSITE" id="PS00012">
    <property type="entry name" value="PHOSPHOPANTETHEINE"/>
    <property type="match status" value="1"/>
</dbReference>
<dbReference type="SMART" id="SM00829">
    <property type="entry name" value="PKS_ER"/>
    <property type="match status" value="1"/>
</dbReference>
<protein>
    <submittedName>
        <fullName evidence="12">Reducing type I polyketide synthase</fullName>
    </submittedName>
</protein>
<dbReference type="InterPro" id="IPR057326">
    <property type="entry name" value="KR_dom"/>
</dbReference>
<dbReference type="InterPro" id="IPR032821">
    <property type="entry name" value="PKS_assoc"/>
</dbReference>
<dbReference type="PROSITE" id="PS00606">
    <property type="entry name" value="KS3_1"/>
    <property type="match status" value="1"/>
</dbReference>
<dbReference type="SUPFAM" id="SSF47336">
    <property type="entry name" value="ACP-like"/>
    <property type="match status" value="1"/>
</dbReference>
<keyword evidence="5" id="KW-0560">Oxidoreductase</keyword>
<feature type="region of interest" description="C-terminal hotdog fold" evidence="8">
    <location>
        <begin position="1104"/>
        <end position="1265"/>
    </location>
</feature>
<dbReference type="PANTHER" id="PTHR43775:SF29">
    <property type="entry name" value="ASPERFURANONE POLYKETIDE SYNTHASE AFOG-RELATED"/>
    <property type="match status" value="1"/>
</dbReference>
<dbReference type="InterPro" id="IPR049551">
    <property type="entry name" value="PKS_DH_C"/>
</dbReference>
<gene>
    <name evidence="12" type="ORF">P170DRAFT_398959</name>
</gene>
<dbReference type="Pfam" id="PF16197">
    <property type="entry name" value="KAsynt_C_assoc"/>
    <property type="match status" value="1"/>
</dbReference>
<dbReference type="Gene3D" id="3.40.50.720">
    <property type="entry name" value="NAD(P)-binding Rossmann-like Domain"/>
    <property type="match status" value="1"/>
</dbReference>
<dbReference type="InterPro" id="IPR013217">
    <property type="entry name" value="Methyltransf_12"/>
</dbReference>
<dbReference type="GO" id="GO:0004315">
    <property type="term" value="F:3-oxoacyl-[acyl-carrier-protein] synthase activity"/>
    <property type="evidence" value="ECO:0007669"/>
    <property type="project" value="InterPro"/>
</dbReference>
<dbReference type="SUPFAM" id="SSF55048">
    <property type="entry name" value="Probable ACP-binding domain of malonyl-CoA ACP transacylase"/>
    <property type="match status" value="1"/>
</dbReference>
<dbReference type="InterPro" id="IPR014031">
    <property type="entry name" value="Ketoacyl_synth_C"/>
</dbReference>
<dbReference type="Gene3D" id="3.10.129.110">
    <property type="entry name" value="Polyketide synthase dehydratase"/>
    <property type="match status" value="1"/>
</dbReference>
<dbReference type="Gene3D" id="3.40.47.10">
    <property type="match status" value="1"/>
</dbReference>
<keyword evidence="2" id="KW-0597">Phosphoprotein</keyword>
<dbReference type="InterPro" id="IPR001227">
    <property type="entry name" value="Ac_transferase_dom_sf"/>
</dbReference>
<comment type="caution">
    <text evidence="12">The sequence shown here is derived from an EMBL/GenBank/DDBJ whole genome shotgun (WGS) entry which is preliminary data.</text>
</comment>
<evidence type="ECO:0000313" key="12">
    <source>
        <dbReference type="EMBL" id="PLB55084.1"/>
    </source>
</evidence>
<evidence type="ECO:0000256" key="4">
    <source>
        <dbReference type="ARBA" id="ARBA00022857"/>
    </source>
</evidence>
<dbReference type="SMART" id="SM00826">
    <property type="entry name" value="PKS_DH"/>
    <property type="match status" value="1"/>
</dbReference>
<dbReference type="CDD" id="cd05195">
    <property type="entry name" value="enoyl_red"/>
    <property type="match status" value="1"/>
</dbReference>
<dbReference type="SMART" id="SM00822">
    <property type="entry name" value="PKS_KR"/>
    <property type="match status" value="1"/>
</dbReference>
<dbReference type="SMART" id="SM00823">
    <property type="entry name" value="PKS_PP"/>
    <property type="match status" value="1"/>
</dbReference>
<keyword evidence="1" id="KW-0596">Phosphopantetheine</keyword>
<dbReference type="InterPro" id="IPR009081">
    <property type="entry name" value="PP-bd_ACP"/>
</dbReference>
<dbReference type="InterPro" id="IPR014043">
    <property type="entry name" value="Acyl_transferase_dom"/>
</dbReference>
<dbReference type="InterPro" id="IPR020806">
    <property type="entry name" value="PKS_PP-bd"/>
</dbReference>
<evidence type="ECO:0000259" key="11">
    <source>
        <dbReference type="PROSITE" id="PS52019"/>
    </source>
</evidence>